<evidence type="ECO:0000256" key="4">
    <source>
        <dbReference type="RuleBase" id="RU004262"/>
    </source>
</evidence>
<dbReference type="SUPFAM" id="SSF53474">
    <property type="entry name" value="alpha/beta-Hydrolases"/>
    <property type="match status" value="1"/>
</dbReference>
<dbReference type="InterPro" id="IPR000734">
    <property type="entry name" value="TAG_lipase"/>
</dbReference>
<dbReference type="Gene3D" id="3.40.50.1820">
    <property type="entry name" value="alpha/beta hydrolase"/>
    <property type="match status" value="1"/>
</dbReference>
<accession>A0A3S3PD52</accession>
<dbReference type="Proteomes" id="UP000285301">
    <property type="component" value="Unassembled WGS sequence"/>
</dbReference>
<keyword evidence="3" id="KW-0964">Secreted</keyword>
<dbReference type="Pfam" id="PF00151">
    <property type="entry name" value="Lipase"/>
    <property type="match status" value="1"/>
</dbReference>
<dbReference type="InterPro" id="IPR029058">
    <property type="entry name" value="AB_hydrolase_fold"/>
</dbReference>
<evidence type="ECO:0000256" key="3">
    <source>
        <dbReference type="ARBA" id="ARBA00022525"/>
    </source>
</evidence>
<sequence length="262" mass="28689">CYGVLGCFNKNEFFDLIYRPISLKPQSPDNIDVTYSLYTAENKFKPDILRANMTREDIANTHFDPKKPSKFIIHGYGGSFDDMEWMGDIKDLFMNLVPEEFNIFGVDWSKGAGTIVYMQAVANTRVVGALTAHFINKLIQFTNADLKDLHIIGHSLGAHVAGIVGKSVKPTKIRRITGLDSAGPDFYKDNPKSRLDPTDATYVEVLHTDGGNLIIEGLGLEDAVGHDDYYPNGGAQQPGCGLTIGVYNVLSSGVGTGIQIII</sequence>
<dbReference type="InterPro" id="IPR013818">
    <property type="entry name" value="Lipase"/>
</dbReference>
<dbReference type="GO" id="GO:0005615">
    <property type="term" value="C:extracellular space"/>
    <property type="evidence" value="ECO:0007669"/>
    <property type="project" value="TreeGrafter"/>
</dbReference>
<proteinExistence type="inferred from homology"/>
<evidence type="ECO:0000313" key="6">
    <source>
        <dbReference type="EMBL" id="RWR98506.1"/>
    </source>
</evidence>
<evidence type="ECO:0000259" key="5">
    <source>
        <dbReference type="Pfam" id="PF00151"/>
    </source>
</evidence>
<dbReference type="EMBL" id="NCKU01021291">
    <property type="protein sequence ID" value="RWR98506.1"/>
    <property type="molecule type" value="Genomic_DNA"/>
</dbReference>
<feature type="non-terminal residue" evidence="6">
    <location>
        <position position="1"/>
    </location>
</feature>
<dbReference type="PRINTS" id="PR00821">
    <property type="entry name" value="TAGLIPASE"/>
</dbReference>
<feature type="domain" description="Lipase" evidence="5">
    <location>
        <begin position="1"/>
        <end position="261"/>
    </location>
</feature>
<comment type="caution">
    <text evidence="6">The sequence shown here is derived from an EMBL/GenBank/DDBJ whole genome shotgun (WGS) entry which is preliminary data.</text>
</comment>
<dbReference type="GO" id="GO:0016298">
    <property type="term" value="F:lipase activity"/>
    <property type="evidence" value="ECO:0007669"/>
    <property type="project" value="InterPro"/>
</dbReference>
<keyword evidence="7" id="KW-1185">Reference proteome</keyword>
<comment type="similarity">
    <text evidence="2 4">Belongs to the AB hydrolase superfamily. Lipase family.</text>
</comment>
<evidence type="ECO:0000256" key="1">
    <source>
        <dbReference type="ARBA" id="ARBA00004613"/>
    </source>
</evidence>
<dbReference type="AlphaFoldDB" id="A0A3S3PD52"/>
<dbReference type="PANTHER" id="PTHR11610">
    <property type="entry name" value="LIPASE"/>
    <property type="match status" value="1"/>
</dbReference>
<organism evidence="6 7">
    <name type="scientific">Dinothrombium tinctorium</name>
    <dbReference type="NCBI Taxonomy" id="1965070"/>
    <lineage>
        <taxon>Eukaryota</taxon>
        <taxon>Metazoa</taxon>
        <taxon>Ecdysozoa</taxon>
        <taxon>Arthropoda</taxon>
        <taxon>Chelicerata</taxon>
        <taxon>Arachnida</taxon>
        <taxon>Acari</taxon>
        <taxon>Acariformes</taxon>
        <taxon>Trombidiformes</taxon>
        <taxon>Prostigmata</taxon>
        <taxon>Anystina</taxon>
        <taxon>Parasitengona</taxon>
        <taxon>Trombidioidea</taxon>
        <taxon>Trombidiidae</taxon>
        <taxon>Dinothrombium</taxon>
    </lineage>
</organism>
<dbReference type="OrthoDB" id="6477419at2759"/>
<protein>
    <submittedName>
        <fullName evidence="6">Pancreatic triacylglycerol lipase-like protein</fullName>
    </submittedName>
</protein>
<dbReference type="GO" id="GO:0016042">
    <property type="term" value="P:lipid catabolic process"/>
    <property type="evidence" value="ECO:0007669"/>
    <property type="project" value="TreeGrafter"/>
</dbReference>
<dbReference type="STRING" id="1965070.A0A3S3PD52"/>
<evidence type="ECO:0000313" key="7">
    <source>
        <dbReference type="Proteomes" id="UP000285301"/>
    </source>
</evidence>
<reference evidence="6 7" key="1">
    <citation type="journal article" date="2018" name="Gigascience">
        <title>Genomes of trombidid mites reveal novel predicted allergens and laterally-transferred genes associated with secondary metabolism.</title>
        <authorList>
            <person name="Dong X."/>
            <person name="Chaisiri K."/>
            <person name="Xia D."/>
            <person name="Armstrong S.D."/>
            <person name="Fang Y."/>
            <person name="Donnelly M.J."/>
            <person name="Kadowaki T."/>
            <person name="McGarry J.W."/>
            <person name="Darby A.C."/>
            <person name="Makepeace B.L."/>
        </authorList>
    </citation>
    <scope>NUCLEOTIDE SEQUENCE [LARGE SCALE GENOMIC DNA]</scope>
    <source>
        <strain evidence="6">UoL-WK</strain>
    </source>
</reference>
<comment type="subcellular location">
    <subcellularLocation>
        <location evidence="1">Secreted</location>
    </subcellularLocation>
</comment>
<name>A0A3S3PD52_9ACAR</name>
<evidence type="ECO:0000256" key="2">
    <source>
        <dbReference type="ARBA" id="ARBA00010701"/>
    </source>
</evidence>
<gene>
    <name evidence="6" type="ORF">B4U79_03437</name>
</gene>